<keyword evidence="3" id="KW-1185">Reference proteome</keyword>
<dbReference type="EMBL" id="NKXS01006590">
    <property type="protein sequence ID" value="PIN01111.1"/>
    <property type="molecule type" value="Genomic_DNA"/>
</dbReference>
<dbReference type="NCBIfam" id="TIGR01640">
    <property type="entry name" value="F_box_assoc_1"/>
    <property type="match status" value="1"/>
</dbReference>
<proteinExistence type="predicted"/>
<organism evidence="2 3">
    <name type="scientific">Handroanthus impetiginosus</name>
    <dbReference type="NCBI Taxonomy" id="429701"/>
    <lineage>
        <taxon>Eukaryota</taxon>
        <taxon>Viridiplantae</taxon>
        <taxon>Streptophyta</taxon>
        <taxon>Embryophyta</taxon>
        <taxon>Tracheophyta</taxon>
        <taxon>Spermatophyta</taxon>
        <taxon>Magnoliopsida</taxon>
        <taxon>eudicotyledons</taxon>
        <taxon>Gunneridae</taxon>
        <taxon>Pentapetalae</taxon>
        <taxon>asterids</taxon>
        <taxon>lamiids</taxon>
        <taxon>Lamiales</taxon>
        <taxon>Bignoniaceae</taxon>
        <taxon>Crescentiina</taxon>
        <taxon>Tabebuia alliance</taxon>
        <taxon>Handroanthus</taxon>
    </lineage>
</organism>
<feature type="domain" description="F-box associated beta-propeller type 1" evidence="1">
    <location>
        <begin position="104"/>
        <end position="298"/>
    </location>
</feature>
<comment type="caution">
    <text evidence="2">The sequence shown here is derived from an EMBL/GenBank/DDBJ whole genome shotgun (WGS) entry which is preliminary data.</text>
</comment>
<dbReference type="InterPro" id="IPR006527">
    <property type="entry name" value="F-box-assoc_dom_typ1"/>
</dbReference>
<dbReference type="InterPro" id="IPR017451">
    <property type="entry name" value="F-box-assoc_interact_dom"/>
</dbReference>
<dbReference type="Proteomes" id="UP000231279">
    <property type="component" value="Unassembled WGS sequence"/>
</dbReference>
<gene>
    <name evidence="2" type="ORF">CDL12_26383</name>
</gene>
<dbReference type="PANTHER" id="PTHR31672">
    <property type="entry name" value="BNACNNG10540D PROTEIN"/>
    <property type="match status" value="1"/>
</dbReference>
<evidence type="ECO:0000259" key="1">
    <source>
        <dbReference type="Pfam" id="PF07734"/>
    </source>
</evidence>
<name>A0A2G9G727_9LAMI</name>
<dbReference type="OrthoDB" id="692435at2759"/>
<dbReference type="AlphaFoldDB" id="A0A2G9G727"/>
<sequence>MVLQCYTWIIHLIKQIIGDDDDAIARDENLTRLSVQVALQCQKISKVLQISTSSSHRILYQRRERPLILRCCSKEYPRLYVISDKSEKECKVRGLKELKYGSFVGCCNELALFCAYTHLSQYFVFDPLSKERTTTIYPPTWKGYQTSCGIPCGFFFHPLEKEHRILFVRKKSENLYEYHLYLFGAKMWRKAATPHLNCQPSHAWDPKRVNDKPAIVNGRLHWYTGKIMIFDMVSEEFYVKPIPLKTCGREMAYTLPDLLVKEDHLCLCHVSGYEQVMDIWILEDYDKWSWVRRYTVNLAWDVNKYPLKANAPCSHFVTVVSIHKDELVLLWRYRGMFSYDLVSKSVERINLTKSEMDDYDCNDHNVYLSFAVYKGTTSD</sequence>
<evidence type="ECO:0000313" key="3">
    <source>
        <dbReference type="Proteomes" id="UP000231279"/>
    </source>
</evidence>
<protein>
    <recommendedName>
        <fullName evidence="1">F-box associated beta-propeller type 1 domain-containing protein</fullName>
    </recommendedName>
</protein>
<dbReference type="Pfam" id="PF07734">
    <property type="entry name" value="FBA_1"/>
    <property type="match status" value="1"/>
</dbReference>
<dbReference type="InterPro" id="IPR050796">
    <property type="entry name" value="SCF_F-box_component"/>
</dbReference>
<evidence type="ECO:0000313" key="2">
    <source>
        <dbReference type="EMBL" id="PIN01111.1"/>
    </source>
</evidence>
<accession>A0A2G9G727</accession>
<reference evidence="3" key="1">
    <citation type="journal article" date="2018" name="Gigascience">
        <title>Genome assembly of the Pink Ipe (Handroanthus impetiginosus, Bignoniaceae), a highly valued, ecologically keystone Neotropical timber forest tree.</title>
        <authorList>
            <person name="Silva-Junior O.B."/>
            <person name="Grattapaglia D."/>
            <person name="Novaes E."/>
            <person name="Collevatti R.G."/>
        </authorList>
    </citation>
    <scope>NUCLEOTIDE SEQUENCE [LARGE SCALE GENOMIC DNA]</scope>
    <source>
        <strain evidence="3">cv. UFG-1</strain>
    </source>
</reference>